<protein>
    <submittedName>
        <fullName evidence="2">Uncharacterized protein LOC111087247 isoform X1</fullName>
    </submittedName>
</protein>
<evidence type="ECO:0000313" key="2">
    <source>
        <dbReference type="RefSeq" id="XP_022248960.1"/>
    </source>
</evidence>
<evidence type="ECO:0000313" key="1">
    <source>
        <dbReference type="Proteomes" id="UP000694941"/>
    </source>
</evidence>
<organism evidence="1 2">
    <name type="scientific">Limulus polyphemus</name>
    <name type="common">Atlantic horseshoe crab</name>
    <dbReference type="NCBI Taxonomy" id="6850"/>
    <lineage>
        <taxon>Eukaryota</taxon>
        <taxon>Metazoa</taxon>
        <taxon>Ecdysozoa</taxon>
        <taxon>Arthropoda</taxon>
        <taxon>Chelicerata</taxon>
        <taxon>Merostomata</taxon>
        <taxon>Xiphosura</taxon>
        <taxon>Limulidae</taxon>
        <taxon>Limulus</taxon>
    </lineage>
</organism>
<dbReference type="GeneID" id="111087247"/>
<sequence length="241" mass="26279">MALFKTKNTLSLIIHFINRVEIAMDSKVILLVALVIVPAVSAKFLSVGNANDYIDKVIENAKLAIGSDIDPLPLPEHTVGFEKKILLITYTGEAKLFDGYISGLSSLHRTGDCTIAKAEDLVSIFADVGFNNIEASYKGEVKFMELGPTITVTAKVESIRIKMGIAASTTDEDSALQSFELTEITGIEVKIGGLGLLNWIFNLLSNLVIKILKRSITTVIERQIRNAIASEIAKIKFPIDI</sequence>
<reference evidence="2" key="1">
    <citation type="submission" date="2025-08" db="UniProtKB">
        <authorList>
            <consortium name="RefSeq"/>
        </authorList>
    </citation>
    <scope>IDENTIFICATION</scope>
    <source>
        <tissue evidence="2">Muscle</tissue>
    </source>
</reference>
<dbReference type="Gene3D" id="3.15.10.50">
    <property type="match status" value="1"/>
</dbReference>
<name>A0ABM1SZA4_LIMPO</name>
<dbReference type="InterPro" id="IPR038602">
    <property type="entry name" value="Mite_allergen_7_sf"/>
</dbReference>
<proteinExistence type="predicted"/>
<keyword evidence="1" id="KW-1185">Reference proteome</keyword>
<dbReference type="Proteomes" id="UP000694941">
    <property type="component" value="Unplaced"/>
</dbReference>
<dbReference type="InterPro" id="IPR020234">
    <property type="entry name" value="Mite_allergen_group-7"/>
</dbReference>
<gene>
    <name evidence="2" type="primary">LOC111087247</name>
</gene>
<dbReference type="RefSeq" id="XP_022248960.1">
    <property type="nucleotide sequence ID" value="XM_022393252.1"/>
</dbReference>
<accession>A0ABM1SZA4</accession>
<dbReference type="Pfam" id="PF16984">
    <property type="entry name" value="Grp7_allergen"/>
    <property type="match status" value="1"/>
</dbReference>